<dbReference type="InterPro" id="IPR036890">
    <property type="entry name" value="HATPase_C_sf"/>
</dbReference>
<dbReference type="EMBL" id="RJKE01000001">
    <property type="protein sequence ID" value="ROO89584.1"/>
    <property type="molecule type" value="Genomic_DNA"/>
</dbReference>
<name>A0A3N1D7T5_9ACTN</name>
<dbReference type="AlphaFoldDB" id="A0A3N1D7T5"/>
<protein>
    <submittedName>
        <fullName evidence="3">Anti-sigma regulatory factor (Ser/Thr protein kinase)</fullName>
    </submittedName>
</protein>
<dbReference type="PANTHER" id="PTHR35526">
    <property type="entry name" value="ANTI-SIGMA-F FACTOR RSBW-RELATED"/>
    <property type="match status" value="1"/>
</dbReference>
<dbReference type="SUPFAM" id="SSF55874">
    <property type="entry name" value="ATPase domain of HSP90 chaperone/DNA topoisomerase II/histidine kinase"/>
    <property type="match status" value="1"/>
</dbReference>
<comment type="caution">
    <text evidence="3">The sequence shown here is derived from an EMBL/GenBank/DDBJ whole genome shotgun (WGS) entry which is preliminary data.</text>
</comment>
<dbReference type="CDD" id="cd16936">
    <property type="entry name" value="HATPase_RsbW-like"/>
    <property type="match status" value="1"/>
</dbReference>
<accession>A0A3N1D7T5</accession>
<keyword evidence="4" id="KW-1185">Reference proteome</keyword>
<dbReference type="Pfam" id="PF13581">
    <property type="entry name" value="HATPase_c_2"/>
    <property type="match status" value="1"/>
</dbReference>
<keyword evidence="1" id="KW-0418">Kinase</keyword>
<evidence type="ECO:0000256" key="1">
    <source>
        <dbReference type="ARBA" id="ARBA00022527"/>
    </source>
</evidence>
<dbReference type="Proteomes" id="UP000272400">
    <property type="component" value="Unassembled WGS sequence"/>
</dbReference>
<gene>
    <name evidence="3" type="ORF">EDD29_7283</name>
</gene>
<dbReference type="RefSeq" id="WP_170201707.1">
    <property type="nucleotide sequence ID" value="NZ_RJKE01000001.1"/>
</dbReference>
<keyword evidence="1" id="KW-0723">Serine/threonine-protein kinase</keyword>
<dbReference type="PANTHER" id="PTHR35526:SF3">
    <property type="entry name" value="ANTI-SIGMA-F FACTOR RSBW"/>
    <property type="match status" value="1"/>
</dbReference>
<dbReference type="InterPro" id="IPR003594">
    <property type="entry name" value="HATPase_dom"/>
</dbReference>
<dbReference type="InterPro" id="IPR050267">
    <property type="entry name" value="Anti-sigma-factor_SerPK"/>
</dbReference>
<dbReference type="GO" id="GO:0004674">
    <property type="term" value="F:protein serine/threonine kinase activity"/>
    <property type="evidence" value="ECO:0007669"/>
    <property type="project" value="UniProtKB-KW"/>
</dbReference>
<evidence type="ECO:0000313" key="3">
    <source>
        <dbReference type="EMBL" id="ROO89584.1"/>
    </source>
</evidence>
<keyword evidence="1" id="KW-0808">Transferase</keyword>
<feature type="domain" description="Histidine kinase/HSP90-like ATPase" evidence="2">
    <location>
        <begin position="26"/>
        <end position="131"/>
    </location>
</feature>
<dbReference type="Gene3D" id="3.30.565.10">
    <property type="entry name" value="Histidine kinase-like ATPase, C-terminal domain"/>
    <property type="match status" value="1"/>
</dbReference>
<sequence length="142" mass="15634">MLAVPQATPYGEFRLGLLAEEPALAIMRRLTKWAVQSWNLTPLLDDAVVVINELATNAVQAAPGHWIEMRLRRQPEGVLLECWDPAPALPPAPKLSDEEDEAGRGLFIVSCMATRYGVEQHSERHGKTVWALLSPQAEEAAA</sequence>
<reference evidence="3 4" key="1">
    <citation type="submission" date="2018-11" db="EMBL/GenBank/DDBJ databases">
        <title>Sequencing the genomes of 1000 actinobacteria strains.</title>
        <authorList>
            <person name="Klenk H.-P."/>
        </authorList>
    </citation>
    <scope>NUCLEOTIDE SEQUENCE [LARGE SCALE GENOMIC DNA]</scope>
    <source>
        <strain evidence="3 4">DSM 44254</strain>
    </source>
</reference>
<organism evidence="3 4">
    <name type="scientific">Actinocorallia herbida</name>
    <dbReference type="NCBI Taxonomy" id="58109"/>
    <lineage>
        <taxon>Bacteria</taxon>
        <taxon>Bacillati</taxon>
        <taxon>Actinomycetota</taxon>
        <taxon>Actinomycetes</taxon>
        <taxon>Streptosporangiales</taxon>
        <taxon>Thermomonosporaceae</taxon>
        <taxon>Actinocorallia</taxon>
    </lineage>
</organism>
<evidence type="ECO:0000259" key="2">
    <source>
        <dbReference type="Pfam" id="PF13581"/>
    </source>
</evidence>
<evidence type="ECO:0000313" key="4">
    <source>
        <dbReference type="Proteomes" id="UP000272400"/>
    </source>
</evidence>
<proteinExistence type="predicted"/>